<evidence type="ECO:0000259" key="11">
    <source>
        <dbReference type="PROSITE" id="PS51198"/>
    </source>
</evidence>
<dbReference type="GO" id="GO:0003678">
    <property type="term" value="F:DNA helicase activity"/>
    <property type="evidence" value="ECO:0007669"/>
    <property type="project" value="UniProtKB-EC"/>
</dbReference>
<evidence type="ECO:0000256" key="4">
    <source>
        <dbReference type="ARBA" id="ARBA00022806"/>
    </source>
</evidence>
<dbReference type="Pfam" id="PF12462">
    <property type="entry name" value="Helicase_IV_N"/>
    <property type="match status" value="1"/>
</dbReference>
<gene>
    <name evidence="12" type="primary">helD</name>
    <name evidence="12" type="ORF">JQC93_04970</name>
</gene>
<dbReference type="InterPro" id="IPR000212">
    <property type="entry name" value="DNA_helicase_UvrD/REP"/>
</dbReference>
<evidence type="ECO:0000256" key="9">
    <source>
        <dbReference type="ARBA" id="ARBA00048988"/>
    </source>
</evidence>
<evidence type="ECO:0000256" key="7">
    <source>
        <dbReference type="ARBA" id="ARBA00034617"/>
    </source>
</evidence>
<feature type="domain" description="UvrD-like helicase ATP-binding" evidence="11">
    <location>
        <begin position="197"/>
        <end position="509"/>
    </location>
</feature>
<dbReference type="RefSeq" id="WP_205157330.1">
    <property type="nucleotide sequence ID" value="NZ_JAFEUM010000001.1"/>
</dbReference>
<dbReference type="PANTHER" id="PTHR11070:SF63">
    <property type="entry name" value="DNA HELICASE IV"/>
    <property type="match status" value="1"/>
</dbReference>
<evidence type="ECO:0000256" key="8">
    <source>
        <dbReference type="ARBA" id="ARBA00034808"/>
    </source>
</evidence>
<dbReference type="PROSITE" id="PS51198">
    <property type="entry name" value="UVRD_HELICASE_ATP_BIND"/>
    <property type="match status" value="1"/>
</dbReference>
<keyword evidence="5 10" id="KW-0067">ATP-binding</keyword>
<evidence type="ECO:0000313" key="12">
    <source>
        <dbReference type="EMBL" id="MBM7035754.1"/>
    </source>
</evidence>
<keyword evidence="2 10" id="KW-0547">Nucleotide-binding</keyword>
<evidence type="ECO:0000256" key="2">
    <source>
        <dbReference type="ARBA" id="ARBA00022741"/>
    </source>
</evidence>
<comment type="catalytic activity">
    <reaction evidence="9">
        <text>ATP + H2O = ADP + phosphate + H(+)</text>
        <dbReference type="Rhea" id="RHEA:13065"/>
        <dbReference type="ChEBI" id="CHEBI:15377"/>
        <dbReference type="ChEBI" id="CHEBI:15378"/>
        <dbReference type="ChEBI" id="CHEBI:30616"/>
        <dbReference type="ChEBI" id="CHEBI:43474"/>
        <dbReference type="ChEBI" id="CHEBI:456216"/>
        <dbReference type="EC" id="5.6.2.4"/>
    </reaction>
</comment>
<comment type="similarity">
    <text evidence="1">Belongs to the helicase family. UvrD subfamily.</text>
</comment>
<dbReference type="CDD" id="cd17932">
    <property type="entry name" value="DEXQc_UvrD"/>
    <property type="match status" value="1"/>
</dbReference>
<accession>A0ABS2HFA5</accession>
<evidence type="ECO:0000256" key="6">
    <source>
        <dbReference type="ARBA" id="ARBA00023235"/>
    </source>
</evidence>
<dbReference type="GO" id="GO:0016787">
    <property type="term" value="F:hydrolase activity"/>
    <property type="evidence" value="ECO:0007669"/>
    <property type="project" value="UniProtKB-KW"/>
</dbReference>
<feature type="binding site" evidence="10">
    <location>
        <begin position="218"/>
        <end position="225"/>
    </location>
    <ligand>
        <name>ATP</name>
        <dbReference type="ChEBI" id="CHEBI:30616"/>
    </ligand>
</feature>
<dbReference type="EMBL" id="JAFEUM010000001">
    <property type="protein sequence ID" value="MBM7035754.1"/>
    <property type="molecule type" value="Genomic_DNA"/>
</dbReference>
<keyword evidence="6" id="KW-0413">Isomerase</keyword>
<dbReference type="NCBIfam" id="NF008276">
    <property type="entry name" value="PRK11054.1"/>
    <property type="match status" value="1"/>
</dbReference>
<sequence length="683" mass="78399">MQIQATPLAQFFIHSEFASVAVKADQFELASNTQSVILPFTHLCGKITVKRGVRWAQLSILGLESDGRQEVWTICGLDWNEAQKFAEKSTLCYEKWHRIQCRKLGLYLPKWHDSLNQIIKLPAYVKQSRLNHWREMIGEDLTEIGYGMKEATQRMPTGVSPLLPWQQSDELLNKRNQNWLDIELENWHVFFSQIERAPLNHSQQVAVLIDEDNTLVLAGAGTGKTSVITAKIAYLLQSHQLQAENMVVLAFGNEASKEMRRRLDSRIGSSAINVRVNTFHKLAMHIVHTVENQAPSFSSIATNLKQKQAWCSQWLREHWGNPAHFRRWQKHLSQWPIAYLSGDEALIEQVENPRLIAWLEQQVSGLSGENLDKKSIQQQLIDHTDYSRLNSELQLCWPAYVAWKKYLNAQGEYDFDSMIIKATQYLNKGKFKGDWQFLAVDEFQDISPMRLAFLESLKLNNPDMSLFAVGDDWQSIYRFSGSDIALTTQFSNRFYPAKIHHLDRSYRCNSQIAAVAERFIGQNPSQLAKSIVAQRSADEASVTVFSQSHLFARLKKLDDSLTHTHSVLVLGRNHRHQPADVKEWSSTFQHLEFQFMTCHASKGQESDYVVVVGVNNNEFPAKERTSHLVEALRDRDEGIEHAEERRLMYTAMTRAKEHVFICYDAAASTFIDELSDYEGVNLA</sequence>
<evidence type="ECO:0000256" key="10">
    <source>
        <dbReference type="PROSITE-ProRule" id="PRU00560"/>
    </source>
</evidence>
<dbReference type="InterPro" id="IPR014016">
    <property type="entry name" value="UvrD-like_ATP-bd"/>
</dbReference>
<evidence type="ECO:0000256" key="1">
    <source>
        <dbReference type="ARBA" id="ARBA00009922"/>
    </source>
</evidence>
<dbReference type="InterPro" id="IPR014017">
    <property type="entry name" value="DNA_helicase_UvrD-like_C"/>
</dbReference>
<comment type="catalytic activity">
    <reaction evidence="7">
        <text>Couples ATP hydrolysis with the unwinding of duplex DNA by translocating in the 3'-5' direction.</text>
        <dbReference type="EC" id="5.6.2.4"/>
    </reaction>
</comment>
<dbReference type="SUPFAM" id="SSF52540">
    <property type="entry name" value="P-loop containing nucleoside triphosphate hydrolases"/>
    <property type="match status" value="1"/>
</dbReference>
<dbReference type="Pfam" id="PF00580">
    <property type="entry name" value="UvrD-helicase"/>
    <property type="match status" value="1"/>
</dbReference>
<name>A0ABS2HFA5_9VIBR</name>
<dbReference type="Gene3D" id="1.10.10.160">
    <property type="match status" value="1"/>
</dbReference>
<protein>
    <recommendedName>
        <fullName evidence="8">DNA 3'-5' helicase</fullName>
        <ecNumber evidence="8">5.6.2.4</ecNumber>
    </recommendedName>
</protein>
<dbReference type="PANTHER" id="PTHR11070">
    <property type="entry name" value="UVRD / RECB / PCRA DNA HELICASE FAMILY MEMBER"/>
    <property type="match status" value="1"/>
</dbReference>
<reference evidence="12 13" key="1">
    <citation type="submission" date="2021-02" db="EMBL/GenBank/DDBJ databases">
        <authorList>
            <person name="Park J.-S."/>
        </authorList>
    </citation>
    <scope>NUCLEOTIDE SEQUENCE [LARGE SCALE GENOMIC DNA]</scope>
    <source>
        <strain evidence="12 13">188UL20-2</strain>
    </source>
</reference>
<comment type="caution">
    <text evidence="12">The sequence shown here is derived from an EMBL/GenBank/DDBJ whole genome shotgun (WGS) entry which is preliminary data.</text>
</comment>
<dbReference type="Gene3D" id="3.40.50.300">
    <property type="entry name" value="P-loop containing nucleotide triphosphate hydrolases"/>
    <property type="match status" value="2"/>
</dbReference>
<evidence type="ECO:0000256" key="5">
    <source>
        <dbReference type="ARBA" id="ARBA00022840"/>
    </source>
</evidence>
<keyword evidence="3 10" id="KW-0378">Hydrolase</keyword>
<dbReference type="Proteomes" id="UP000809621">
    <property type="component" value="Unassembled WGS sequence"/>
</dbReference>
<dbReference type="InterPro" id="IPR027417">
    <property type="entry name" value="P-loop_NTPase"/>
</dbReference>
<dbReference type="EC" id="5.6.2.4" evidence="8"/>
<evidence type="ECO:0000256" key="3">
    <source>
        <dbReference type="ARBA" id="ARBA00022801"/>
    </source>
</evidence>
<organism evidence="12 13">
    <name type="scientific">Vibrio ulleungensis</name>
    <dbReference type="NCBI Taxonomy" id="2807619"/>
    <lineage>
        <taxon>Bacteria</taxon>
        <taxon>Pseudomonadati</taxon>
        <taxon>Pseudomonadota</taxon>
        <taxon>Gammaproteobacteria</taxon>
        <taxon>Vibrionales</taxon>
        <taxon>Vibrionaceae</taxon>
        <taxon>Vibrio</taxon>
    </lineage>
</organism>
<proteinExistence type="inferred from homology"/>
<evidence type="ECO:0000313" key="13">
    <source>
        <dbReference type="Proteomes" id="UP000809621"/>
    </source>
</evidence>
<dbReference type="Pfam" id="PF13361">
    <property type="entry name" value="UvrD_C"/>
    <property type="match status" value="1"/>
</dbReference>
<dbReference type="InterPro" id="IPR022161">
    <property type="entry name" value="Helicase_IV_N"/>
</dbReference>
<keyword evidence="4 10" id="KW-0347">Helicase</keyword>
<keyword evidence="13" id="KW-1185">Reference proteome</keyword>
<dbReference type="InterPro" id="IPR013986">
    <property type="entry name" value="DExx_box_DNA_helicase_dom_sf"/>
</dbReference>